<dbReference type="InterPro" id="IPR032675">
    <property type="entry name" value="LRR_dom_sf"/>
</dbReference>
<reference evidence="3" key="1">
    <citation type="submission" date="2025-08" db="UniProtKB">
        <authorList>
            <consortium name="Ensembl"/>
        </authorList>
    </citation>
    <scope>IDENTIFICATION</scope>
</reference>
<keyword evidence="1" id="KW-0433">Leucine-rich repeat</keyword>
<evidence type="ECO:0000313" key="3">
    <source>
        <dbReference type="Ensembl" id="ENSAMXP00005021945.1"/>
    </source>
</evidence>
<name>A0A8B9JI79_ASTMX</name>
<dbReference type="InterPro" id="IPR051261">
    <property type="entry name" value="NLR"/>
</dbReference>
<keyword evidence="2" id="KW-0677">Repeat</keyword>
<evidence type="ECO:0000256" key="1">
    <source>
        <dbReference type="ARBA" id="ARBA00022614"/>
    </source>
</evidence>
<organism evidence="3 4">
    <name type="scientific">Astyanax mexicanus</name>
    <name type="common">Blind cave fish</name>
    <name type="synonym">Astyanax fasciatus mexicanus</name>
    <dbReference type="NCBI Taxonomy" id="7994"/>
    <lineage>
        <taxon>Eukaryota</taxon>
        <taxon>Metazoa</taxon>
        <taxon>Chordata</taxon>
        <taxon>Craniata</taxon>
        <taxon>Vertebrata</taxon>
        <taxon>Euteleostomi</taxon>
        <taxon>Actinopterygii</taxon>
        <taxon>Neopterygii</taxon>
        <taxon>Teleostei</taxon>
        <taxon>Ostariophysi</taxon>
        <taxon>Characiformes</taxon>
        <taxon>Characoidei</taxon>
        <taxon>Acestrorhamphidae</taxon>
        <taxon>Acestrorhamphinae</taxon>
        <taxon>Astyanax</taxon>
    </lineage>
</organism>
<evidence type="ECO:0000313" key="4">
    <source>
        <dbReference type="Proteomes" id="UP000694621"/>
    </source>
</evidence>
<protein>
    <submittedName>
        <fullName evidence="3">Uncharacterized protein</fullName>
    </submittedName>
</protein>
<evidence type="ECO:0000256" key="2">
    <source>
        <dbReference type="ARBA" id="ARBA00022737"/>
    </source>
</evidence>
<accession>A0A8B9JI79</accession>
<dbReference type="SUPFAM" id="SSF52047">
    <property type="entry name" value="RNI-like"/>
    <property type="match status" value="1"/>
</dbReference>
<sequence>MDYHFSLRLAVCNLSEESCAALASALSSNSSNLRELTLDTNKLQDSGVKLLSKDPHFKLEKL</sequence>
<dbReference type="Proteomes" id="UP000694621">
    <property type="component" value="Unplaced"/>
</dbReference>
<dbReference type="Ensembl" id="ENSAMXT00005024245.1">
    <property type="protein sequence ID" value="ENSAMXP00005021945.1"/>
    <property type="gene ID" value="ENSAMXG00005011365.1"/>
</dbReference>
<proteinExistence type="predicted"/>
<dbReference type="PANTHER" id="PTHR24106">
    <property type="entry name" value="NACHT, LRR AND CARD DOMAINS-CONTAINING"/>
    <property type="match status" value="1"/>
</dbReference>
<dbReference type="AlphaFoldDB" id="A0A8B9JI79"/>
<dbReference type="Gene3D" id="3.80.10.10">
    <property type="entry name" value="Ribonuclease Inhibitor"/>
    <property type="match status" value="1"/>
</dbReference>